<evidence type="ECO:0000256" key="1">
    <source>
        <dbReference type="ARBA" id="ARBA00023015"/>
    </source>
</evidence>
<evidence type="ECO:0000259" key="4">
    <source>
        <dbReference type="PROSITE" id="PS50995"/>
    </source>
</evidence>
<evidence type="ECO:0000256" key="2">
    <source>
        <dbReference type="ARBA" id="ARBA00023125"/>
    </source>
</evidence>
<dbReference type="PANTHER" id="PTHR33164">
    <property type="entry name" value="TRANSCRIPTIONAL REGULATOR, MARR FAMILY"/>
    <property type="match status" value="1"/>
</dbReference>
<keyword evidence="2" id="KW-0238">DNA-binding</keyword>
<proteinExistence type="predicted"/>
<comment type="caution">
    <text evidence="5">The sequence shown here is derived from an EMBL/GenBank/DDBJ whole genome shotgun (WGS) entry which is preliminary data.</text>
</comment>
<dbReference type="PROSITE" id="PS50995">
    <property type="entry name" value="HTH_MARR_2"/>
    <property type="match status" value="1"/>
</dbReference>
<evidence type="ECO:0000313" key="5">
    <source>
        <dbReference type="EMBL" id="KRN24824.1"/>
    </source>
</evidence>
<sequence length="149" mass="17286">MAERDLLDDYIDVYLSGFKYVSELVSVPTMTYHLSFEQFLIMRDVAAGKRLSLSEVAKHRHVTRAAISRQLKSLLEAGYIIQTPDPKDRRRLYLDLTASGEQVTLKINQAIHKRFYGWVQVIGEKDARELLRIMRRVSDEVIKNDRSSD</sequence>
<dbReference type="SMART" id="SM00347">
    <property type="entry name" value="HTH_MARR"/>
    <property type="match status" value="1"/>
</dbReference>
<dbReference type="AlphaFoldDB" id="A0A0R2F8Z6"/>
<protein>
    <submittedName>
        <fullName evidence="5">Transcriptional regulator</fullName>
    </submittedName>
</protein>
<dbReference type="PATRIC" id="fig|1423730.4.peg.1252"/>
<dbReference type="GO" id="GO:0003677">
    <property type="term" value="F:DNA binding"/>
    <property type="evidence" value="ECO:0007669"/>
    <property type="project" value="UniProtKB-KW"/>
</dbReference>
<dbReference type="EMBL" id="AYZJ01000022">
    <property type="protein sequence ID" value="KRN24824.1"/>
    <property type="molecule type" value="Genomic_DNA"/>
</dbReference>
<dbReference type="PANTHER" id="PTHR33164:SF43">
    <property type="entry name" value="HTH-TYPE TRANSCRIPTIONAL REPRESSOR YETL"/>
    <property type="match status" value="1"/>
</dbReference>
<dbReference type="InterPro" id="IPR023187">
    <property type="entry name" value="Tscrpt_reg_MarR-type_CS"/>
</dbReference>
<dbReference type="InterPro" id="IPR036390">
    <property type="entry name" value="WH_DNA-bd_sf"/>
</dbReference>
<dbReference type="InterPro" id="IPR000835">
    <property type="entry name" value="HTH_MarR-typ"/>
</dbReference>
<accession>A0A0R2F8Z6</accession>
<dbReference type="Proteomes" id="UP000050865">
    <property type="component" value="Unassembled WGS sequence"/>
</dbReference>
<dbReference type="GO" id="GO:0006950">
    <property type="term" value="P:response to stress"/>
    <property type="evidence" value="ECO:0007669"/>
    <property type="project" value="TreeGrafter"/>
</dbReference>
<dbReference type="InterPro" id="IPR039422">
    <property type="entry name" value="MarR/SlyA-like"/>
</dbReference>
<keyword evidence="1" id="KW-0805">Transcription regulation</keyword>
<dbReference type="PROSITE" id="PS01117">
    <property type="entry name" value="HTH_MARR_1"/>
    <property type="match status" value="1"/>
</dbReference>
<evidence type="ECO:0000313" key="6">
    <source>
        <dbReference type="Proteomes" id="UP000050865"/>
    </source>
</evidence>
<evidence type="ECO:0000256" key="3">
    <source>
        <dbReference type="ARBA" id="ARBA00023163"/>
    </source>
</evidence>
<dbReference type="GO" id="GO:0003700">
    <property type="term" value="F:DNA-binding transcription factor activity"/>
    <property type="evidence" value="ECO:0007669"/>
    <property type="project" value="InterPro"/>
</dbReference>
<dbReference type="RefSeq" id="WP_235808697.1">
    <property type="nucleotide sequence ID" value="NZ_AYZJ01000022.1"/>
</dbReference>
<name>A0A0R2F8Z6_9LACO</name>
<organism evidence="5 6">
    <name type="scientific">Lacticaseibacillus camelliae DSM 22697 = JCM 13995</name>
    <dbReference type="NCBI Taxonomy" id="1423730"/>
    <lineage>
        <taxon>Bacteria</taxon>
        <taxon>Bacillati</taxon>
        <taxon>Bacillota</taxon>
        <taxon>Bacilli</taxon>
        <taxon>Lactobacillales</taxon>
        <taxon>Lactobacillaceae</taxon>
        <taxon>Lacticaseibacillus</taxon>
    </lineage>
</organism>
<gene>
    <name evidence="5" type="ORF">FC75_GL001197</name>
</gene>
<dbReference type="STRING" id="1423730.FC75_GL001197"/>
<dbReference type="InterPro" id="IPR036388">
    <property type="entry name" value="WH-like_DNA-bd_sf"/>
</dbReference>
<dbReference type="Pfam" id="PF12802">
    <property type="entry name" value="MarR_2"/>
    <property type="match status" value="1"/>
</dbReference>
<dbReference type="Gene3D" id="1.10.10.10">
    <property type="entry name" value="Winged helix-like DNA-binding domain superfamily/Winged helix DNA-binding domain"/>
    <property type="match status" value="1"/>
</dbReference>
<dbReference type="SUPFAM" id="SSF46785">
    <property type="entry name" value="Winged helix' DNA-binding domain"/>
    <property type="match status" value="1"/>
</dbReference>
<reference evidence="5 6" key="1">
    <citation type="journal article" date="2015" name="Genome Announc.">
        <title>Expanding the biotechnology potential of lactobacilli through comparative genomics of 213 strains and associated genera.</title>
        <authorList>
            <person name="Sun Z."/>
            <person name="Harris H.M."/>
            <person name="McCann A."/>
            <person name="Guo C."/>
            <person name="Argimon S."/>
            <person name="Zhang W."/>
            <person name="Yang X."/>
            <person name="Jeffery I.B."/>
            <person name="Cooney J.C."/>
            <person name="Kagawa T.F."/>
            <person name="Liu W."/>
            <person name="Song Y."/>
            <person name="Salvetti E."/>
            <person name="Wrobel A."/>
            <person name="Rasinkangas P."/>
            <person name="Parkhill J."/>
            <person name="Rea M.C."/>
            <person name="O'Sullivan O."/>
            <person name="Ritari J."/>
            <person name="Douillard F.P."/>
            <person name="Paul Ross R."/>
            <person name="Yang R."/>
            <person name="Briner A.E."/>
            <person name="Felis G.E."/>
            <person name="de Vos W.M."/>
            <person name="Barrangou R."/>
            <person name="Klaenhammer T.R."/>
            <person name="Caufield P.W."/>
            <person name="Cui Y."/>
            <person name="Zhang H."/>
            <person name="O'Toole P.W."/>
        </authorList>
    </citation>
    <scope>NUCLEOTIDE SEQUENCE [LARGE SCALE GENOMIC DNA]</scope>
    <source>
        <strain evidence="5 6">DSM 22697</strain>
    </source>
</reference>
<keyword evidence="3" id="KW-0804">Transcription</keyword>
<keyword evidence="6" id="KW-1185">Reference proteome</keyword>
<feature type="domain" description="HTH marR-type" evidence="4">
    <location>
        <begin position="1"/>
        <end position="139"/>
    </location>
</feature>